<dbReference type="CDD" id="cd01948">
    <property type="entry name" value="EAL"/>
    <property type="match status" value="1"/>
</dbReference>
<feature type="domain" description="GGDEF" evidence="6">
    <location>
        <begin position="515"/>
        <end position="648"/>
    </location>
</feature>
<dbReference type="Gene3D" id="3.30.70.270">
    <property type="match status" value="1"/>
</dbReference>
<dbReference type="SMART" id="SM00052">
    <property type="entry name" value="EAL"/>
    <property type="match status" value="1"/>
</dbReference>
<dbReference type="RefSeq" id="WP_148578390.1">
    <property type="nucleotide sequence ID" value="NZ_SDKK01000006.1"/>
</dbReference>
<dbReference type="GO" id="GO:0071111">
    <property type="term" value="F:cyclic-guanylate-specific phosphodiesterase activity"/>
    <property type="evidence" value="ECO:0007669"/>
    <property type="project" value="UniProtKB-EC"/>
</dbReference>
<reference evidence="7 8" key="1">
    <citation type="submission" date="2019-01" db="EMBL/GenBank/DDBJ databases">
        <title>Zoogloea oleivorans genome sequencing and assembly.</title>
        <authorList>
            <person name="Tancsics A."/>
            <person name="Farkas M."/>
            <person name="Kriszt B."/>
            <person name="Maroti G."/>
            <person name="Horvath B."/>
        </authorList>
    </citation>
    <scope>NUCLEOTIDE SEQUENCE [LARGE SCALE GENOMIC DNA]</scope>
    <source>
        <strain evidence="7 8">Buc</strain>
    </source>
</reference>
<dbReference type="InterPro" id="IPR001633">
    <property type="entry name" value="EAL_dom"/>
</dbReference>
<dbReference type="NCBIfam" id="TIGR00254">
    <property type="entry name" value="GGDEF"/>
    <property type="match status" value="1"/>
</dbReference>
<feature type="domain" description="EAL" evidence="5">
    <location>
        <begin position="657"/>
        <end position="911"/>
    </location>
</feature>
<accession>A0A6C2D1G8</accession>
<name>A0A6C2D1G8_9RHOO</name>
<dbReference type="Gene3D" id="3.30.450.20">
    <property type="entry name" value="PAS domain"/>
    <property type="match status" value="1"/>
</dbReference>
<dbReference type="Gene3D" id="3.20.20.450">
    <property type="entry name" value="EAL domain"/>
    <property type="match status" value="1"/>
</dbReference>
<dbReference type="CDD" id="cd00130">
    <property type="entry name" value="PAS"/>
    <property type="match status" value="1"/>
</dbReference>
<dbReference type="PANTHER" id="PTHR44757">
    <property type="entry name" value="DIGUANYLATE CYCLASE DGCP"/>
    <property type="match status" value="1"/>
</dbReference>
<dbReference type="GO" id="GO:0071732">
    <property type="term" value="P:cellular response to nitric oxide"/>
    <property type="evidence" value="ECO:0007669"/>
    <property type="project" value="UniProtKB-ARBA"/>
</dbReference>
<dbReference type="SMART" id="SM00091">
    <property type="entry name" value="PAS"/>
    <property type="match status" value="1"/>
</dbReference>
<feature type="transmembrane region" description="Helical" evidence="2">
    <location>
        <begin position="272"/>
        <end position="293"/>
    </location>
</feature>
<evidence type="ECO:0000313" key="8">
    <source>
        <dbReference type="Proteomes" id="UP000389128"/>
    </source>
</evidence>
<evidence type="ECO:0000259" key="3">
    <source>
        <dbReference type="PROSITE" id="PS50112"/>
    </source>
</evidence>
<feature type="domain" description="PAC" evidence="4">
    <location>
        <begin position="431"/>
        <end position="483"/>
    </location>
</feature>
<dbReference type="OrthoDB" id="9813903at2"/>
<dbReference type="InterPro" id="IPR000700">
    <property type="entry name" value="PAS-assoc_C"/>
</dbReference>
<proteinExistence type="predicted"/>
<dbReference type="PROSITE" id="PS50883">
    <property type="entry name" value="EAL"/>
    <property type="match status" value="1"/>
</dbReference>
<dbReference type="Proteomes" id="UP000389128">
    <property type="component" value="Unassembled WGS sequence"/>
</dbReference>
<keyword evidence="2" id="KW-1133">Transmembrane helix</keyword>
<sequence>MTSSPTPFQVVDVVRRCGLAVLVFTVVFILTLDSYNSTVNQEREATRNRFQLIAQEQIAQLRDRVSVLVDQSGQLQRHIALANHADEGRLAHFVAPILARYPEILRLGLIRFDKGKAVLAATVGEASQAGSTPFVDADALLEAATHSTGSLASRPYAQPPGKGGKHNAVLILSPVERPGTPSGDARELVFLEVAIDTLLQQALEPGIARDANRRVEIELLDTGDDARVLFRSPDFRIGELSYAESIEVADRRWLIIAAPQGLMFGLMPSKEAGATLFAGLSLGILAAFILYVLQTRADAIRRQVCDKTLALAEANDALGQYITALGETNRLLESEVEKHARAETLLRETTSLQRAILDCAEYAIVYTDSAGIIRVMNPAAERLFGHRAEELIGQETPLVFHIAEDIARWTLAHNANGFAALIAESGTVSQESREINMRRRDGSTFPANIAISVVHDSHKQVRGYLGIVADITQRHAAESRIRHLAHYDNLTSLPNRTLLNEHLAEAIGDAHERHRSVAVLFADLDRFKYVNDTLGHQAGDQLLLCVAQRLRACVRDGDLVARTGGDEFVIVLGNLEEGSMPEDVAERIIASLARPFELCGQQFTVTPSIGITLYPTDGLDGEALIKNADAAMYLAKERGRNNFQFFDHGLSARYSERLELENRLRHALDENQLELFYQPQVDTLSGELIGLEALIRWRQPDGSMIPPDKFIPIAEECGLIVPIGAWVLHEACRQNQAWLKEGICRVPVGVNLSARQFDDTELLATIKSALTSAQLPPAYLDLELTESLVMRNPEHTRSLLMECKKLGLQLSVDDFGTGYSSLANLKRFPIDRLKIDRSFISDIVTEADDAAIAQTIVAMAHTLRLEVIAEGVETEAQLALLRRWRCDAYQGYLCSRPISAADMTVMLRSLRATRMVSLAPL</sequence>
<dbReference type="SMART" id="SM00267">
    <property type="entry name" value="GGDEF"/>
    <property type="match status" value="1"/>
</dbReference>
<dbReference type="FunFam" id="3.20.20.450:FF:000001">
    <property type="entry name" value="Cyclic di-GMP phosphodiesterase yahA"/>
    <property type="match status" value="1"/>
</dbReference>
<dbReference type="CDD" id="cd01949">
    <property type="entry name" value="GGDEF"/>
    <property type="match status" value="1"/>
</dbReference>
<feature type="transmembrane region" description="Helical" evidence="2">
    <location>
        <begin position="13"/>
        <end position="32"/>
    </location>
</feature>
<dbReference type="InterPro" id="IPR000160">
    <property type="entry name" value="GGDEF_dom"/>
</dbReference>
<dbReference type="SUPFAM" id="SSF55073">
    <property type="entry name" value="Nucleotide cyclase"/>
    <property type="match status" value="1"/>
</dbReference>
<evidence type="ECO:0000259" key="5">
    <source>
        <dbReference type="PROSITE" id="PS50883"/>
    </source>
</evidence>
<dbReference type="SUPFAM" id="SSF55785">
    <property type="entry name" value="PYP-like sensor domain (PAS domain)"/>
    <property type="match status" value="1"/>
</dbReference>
<organism evidence="7 8">
    <name type="scientific">Zoogloea oleivorans</name>
    <dbReference type="NCBI Taxonomy" id="1552750"/>
    <lineage>
        <taxon>Bacteria</taxon>
        <taxon>Pseudomonadati</taxon>
        <taxon>Pseudomonadota</taxon>
        <taxon>Betaproteobacteria</taxon>
        <taxon>Rhodocyclales</taxon>
        <taxon>Zoogloeaceae</taxon>
        <taxon>Zoogloea</taxon>
    </lineage>
</organism>
<dbReference type="InterPro" id="IPR000014">
    <property type="entry name" value="PAS"/>
</dbReference>
<dbReference type="SMART" id="SM00086">
    <property type="entry name" value="PAC"/>
    <property type="match status" value="1"/>
</dbReference>
<evidence type="ECO:0000256" key="1">
    <source>
        <dbReference type="ARBA" id="ARBA00051114"/>
    </source>
</evidence>
<dbReference type="NCBIfam" id="TIGR00229">
    <property type="entry name" value="sensory_box"/>
    <property type="match status" value="1"/>
</dbReference>
<dbReference type="InterPro" id="IPR035965">
    <property type="entry name" value="PAS-like_dom_sf"/>
</dbReference>
<dbReference type="FunFam" id="3.30.70.270:FF:000001">
    <property type="entry name" value="Diguanylate cyclase domain protein"/>
    <property type="match status" value="1"/>
</dbReference>
<dbReference type="SUPFAM" id="SSF141868">
    <property type="entry name" value="EAL domain-like"/>
    <property type="match status" value="1"/>
</dbReference>
<gene>
    <name evidence="7" type="ORF">ETQ85_07265</name>
</gene>
<dbReference type="InterPro" id="IPR052155">
    <property type="entry name" value="Biofilm_reg_signaling"/>
</dbReference>
<evidence type="ECO:0000259" key="4">
    <source>
        <dbReference type="PROSITE" id="PS50113"/>
    </source>
</evidence>
<feature type="domain" description="PAS" evidence="3">
    <location>
        <begin position="349"/>
        <end position="394"/>
    </location>
</feature>
<evidence type="ECO:0000259" key="6">
    <source>
        <dbReference type="PROSITE" id="PS50887"/>
    </source>
</evidence>
<dbReference type="PROSITE" id="PS50887">
    <property type="entry name" value="GGDEF"/>
    <property type="match status" value="1"/>
</dbReference>
<keyword evidence="2" id="KW-0812">Transmembrane</keyword>
<dbReference type="Pfam" id="PF13426">
    <property type="entry name" value="PAS_9"/>
    <property type="match status" value="1"/>
</dbReference>
<dbReference type="InterPro" id="IPR043128">
    <property type="entry name" value="Rev_trsase/Diguanyl_cyclase"/>
</dbReference>
<comment type="caution">
    <text evidence="7">The sequence shown here is derived from an EMBL/GenBank/DDBJ whole genome shotgun (WGS) entry which is preliminary data.</text>
</comment>
<dbReference type="PROSITE" id="PS50113">
    <property type="entry name" value="PAC"/>
    <property type="match status" value="1"/>
</dbReference>
<evidence type="ECO:0000313" key="7">
    <source>
        <dbReference type="EMBL" id="TYC59831.1"/>
    </source>
</evidence>
<dbReference type="InterPro" id="IPR001610">
    <property type="entry name" value="PAC"/>
</dbReference>
<dbReference type="PANTHER" id="PTHR44757:SF2">
    <property type="entry name" value="BIOFILM ARCHITECTURE MAINTENANCE PROTEIN MBAA"/>
    <property type="match status" value="1"/>
</dbReference>
<dbReference type="AlphaFoldDB" id="A0A6C2D1G8"/>
<dbReference type="InterPro" id="IPR029787">
    <property type="entry name" value="Nucleotide_cyclase"/>
</dbReference>
<dbReference type="Pfam" id="PF00990">
    <property type="entry name" value="GGDEF"/>
    <property type="match status" value="1"/>
</dbReference>
<keyword evidence="8" id="KW-1185">Reference proteome</keyword>
<protein>
    <submittedName>
        <fullName evidence="7">EAL domain-containing protein</fullName>
    </submittedName>
</protein>
<keyword evidence="2" id="KW-0472">Membrane</keyword>
<dbReference type="EMBL" id="SDKK01000006">
    <property type="protein sequence ID" value="TYC59831.1"/>
    <property type="molecule type" value="Genomic_DNA"/>
</dbReference>
<dbReference type="InterPro" id="IPR035919">
    <property type="entry name" value="EAL_sf"/>
</dbReference>
<dbReference type="Pfam" id="PF00563">
    <property type="entry name" value="EAL"/>
    <property type="match status" value="1"/>
</dbReference>
<evidence type="ECO:0000256" key="2">
    <source>
        <dbReference type="SAM" id="Phobius"/>
    </source>
</evidence>
<dbReference type="PROSITE" id="PS50112">
    <property type="entry name" value="PAS"/>
    <property type="match status" value="1"/>
</dbReference>
<comment type="catalytic activity">
    <reaction evidence="1">
        <text>3',3'-c-di-GMP + H2O = 5'-phosphoguanylyl(3'-&gt;5')guanosine + H(+)</text>
        <dbReference type="Rhea" id="RHEA:24902"/>
        <dbReference type="ChEBI" id="CHEBI:15377"/>
        <dbReference type="ChEBI" id="CHEBI:15378"/>
        <dbReference type="ChEBI" id="CHEBI:58754"/>
        <dbReference type="ChEBI" id="CHEBI:58805"/>
        <dbReference type="EC" id="3.1.4.52"/>
    </reaction>
    <physiologicalReaction direction="left-to-right" evidence="1">
        <dbReference type="Rhea" id="RHEA:24903"/>
    </physiologicalReaction>
</comment>